<evidence type="ECO:0000256" key="4">
    <source>
        <dbReference type="SAM" id="SignalP"/>
    </source>
</evidence>
<dbReference type="NCBIfam" id="TIGR03696">
    <property type="entry name" value="Rhs_assc_core"/>
    <property type="match status" value="1"/>
</dbReference>
<evidence type="ECO:0000256" key="2">
    <source>
        <dbReference type="ARBA" id="ARBA00022525"/>
    </source>
</evidence>
<dbReference type="InterPro" id="IPR022385">
    <property type="entry name" value="Rhs_assc_core"/>
</dbReference>
<dbReference type="PANTHER" id="PTHR32305">
    <property type="match status" value="1"/>
</dbReference>
<dbReference type="InterPro" id="IPR028994">
    <property type="entry name" value="Integrin_alpha_N"/>
</dbReference>
<organism evidence="5">
    <name type="scientific">Shewanella sp. (strain MR-7)</name>
    <dbReference type="NCBI Taxonomy" id="60481"/>
    <lineage>
        <taxon>Bacteria</taxon>
        <taxon>Pseudomonadati</taxon>
        <taxon>Pseudomonadota</taxon>
        <taxon>Gammaproteobacteria</taxon>
        <taxon>Alteromonadales</taxon>
        <taxon>Shewanellaceae</taxon>
        <taxon>Shewanella</taxon>
    </lineage>
</organism>
<keyword evidence="4" id="KW-0732">Signal</keyword>
<dbReference type="Pfam" id="PF03534">
    <property type="entry name" value="SpvB"/>
    <property type="match status" value="1"/>
</dbReference>
<keyword evidence="3" id="KW-0843">Virulence</keyword>
<dbReference type="HOGENOM" id="CLU_229258_0_0_6"/>
<sequence>MLPLWTPHRHSSFAAFILLLGLSVGAPSEAALTKPDVEIDPILPSIPLPVAIPSLSGSRFSSSVELRWSIDCSVTAVNIQESINNQSWTTIYTGLGQADNTAAYATFAVGGDVCSGDWSSKRLLQLPNKTLPGYYYRINACKGSLCSAYSPSILVGTPSAPSTPSAPASISTPATNTTGAFSVSWAGVSGATRYELQQRINGGVWVAKYSGTATSYALSGLASGTYQYQARACSTACSAWKLSSNTQVSLPVLGSDWKNLSRVTVADAGGSDIEPAEVVDLNAAAVKGQAGVSGGQASYHIPIDLPPGRNGVQPSISLSYNSQGGNGILGVGWSLNAGSSISRCGATFAQDGFTRAVTFNASTDRLCLDGQRLIVASGSYGASNAEYRTEMDSFVKVVQHGNINDSNSSFTVYKPDGSRATYGANANSRFVPSGLSTALSWKVTQESYSNGANTIDYQYDTSVAGEHLLSQILYTGSLGALGDRNITFYYQPRTDKRKSYLAGGLTTSTRLLSELKVNGAGGQSVHQYQFDYQLSPASGRHLLRALAQCDALGHCTPQTQLTWRDSASTVKADELLIGGQAVFSGELDINKVTPHGDANGDGSTDFPGYDSNAEQDMLGQNGFTHEKACYNDYVSDGWICVAFDADHDGKVDPFKSINNILHIQLSASGAASYVSTGIPFNPNRFPSPDRLMSATDLNGDGDVDLMVFTVVSGKGYWRAYLNTGNASTPYSANSFQLIHETAIDPKLGSWPARPEVDVTMAGDIDGNGMVDFVVSSLGGSGAANAPVPVLRSFILNNSTPQQWSVQWSSAPTYPFHTGDGFHFFQKLIDINGDELADIISWRMVNNDRVIGYELNQGRATFAPWVAFAGNLHLKERFHSVVVTAQEPMDVIYPQYFDSMQTADIDLDGIEEILLPGQRVITGCAYVMFPGGTSGSGIKRTLCGDALYGDLPVNSFNTVPSKPITSSDFDDSIYQYDAIKFVLQVDGRWGLVKQSTPYYGSAHESRLVDTFGDGLVDMLTTYGPRVPGTGQFNETWIQNPGSSMWGTRYGAYLSRNYGSGNGQTTNDYAATDYLQAVTDGLGNRSEWRYRPLSTGEGSADQAKLYTTDHNEVGSGYVHFASSMYVVQSFKQSNGQSGENETQYAYKGAMYNLQGRGFTGFNQIWEKDMQRDKTVHSVFKQKFPEVGLLMSQTVVAPNKNGVKGTVVELKNTWVDNPQHKASLVRSKGVHHNIQTSSLQKSWDLDDGSLMSEIKQTVGTSPTDVDEWGNIKKQTQKVTDYIKGQANTYTSVTETGFVPDVNNWWLNKFNWIKTSHNTAQRNWGDDPVGTMDKAQWQLQTVNTWDSNHKLPTKVTYTGSNSSCNRVEETELNSYGLPRWTKTTGQSSTCSAMTARQTSFTYTKDGTTQVDDGYLPYKVINAKGHITTTEYDMGLGLPTKVIAPNNIVTQTEYDGIGRPVQVKQTGSPTRYLRYLLANEGNNPPQDNDNIPVMMTRTSGAGMPETEQYFDGQGRLLRTATQGFDGGYQYQDKHYDALGRLTRESTPYGNGTAADYTEFSNFDALDRPGRRTIPNGRSGGLESLYSYNGLTTDINVEGRLMSRTYGSQGWLYETVDAQNGTNRFAYDSAGRPLVIRDANNSDIKATYNGFGHKTQVIDPNQGTTNFGYNSVGELDKQTDANGVVQTYVLDVLGRVTSKTTTGGSAPGTATFVWDTPKQGLLTSETENGVARTYAYTTALQLAQTTVTVDGVSRTVKHQYDGFYGRPKALEYPNGLTLKYAYNDYGYLEQTSNAASGYLYRQVTAMDEAGHTTGADLANRVMSESRSYYSEGTMASVAVDGPLGRIHAHYYDGYDDFMNLTSERDGVTGLTKSYRYDTLNRLTEYQFSNTNPTFSATVNYGYDKVGNFLKKTDYSANSSTAYRYGGSACGYKPNAVCQLDKLNGTTVSFQYDNRGNLRVGDGLTMTYNAMDKPLSVSGRGATTSFVYGSDNMRAKQSRTVGSATTTTYYVDKYYEADSDGSWRAYLDDIAVLSYTSQRGHLLQFTLKDRLGSATTLADQNGNIVSQRYFDPFGRTASTGGGHRTDIVNKNTLQSKLQDLDITNKNRRGFTDHEHLNEQQLIHMNGRVYDYNIGRFLSIDPFIQSPGDSQSINPYSYLMNNPMAGTDPTGYCAAATGSHIKDCGDLKVEVKVDGKTVGSTVVKDVNLKNGADVSSAMSKGVAQIGQAIADVGSQKSIAKQQSVNEQSATSGRHKGDFRINEHSLREMIADPGTYGAGLANVAGSLHDDELRDILGDSYGSFRSELENAFNTGWDKAMLAKSIMAPGFMASSAMGFMQALGGYTRSSSIIRQQIQSARTYTRPNGAVYHEVSPTRLIVSENHIGDISKVLQSHNGTLNLFNRNFWQHVLPHRHIYDAAKAPTPKANMRKAFEKAGAEKTTVWQWE</sequence>
<accession>Q0HXH6</accession>
<protein>
    <submittedName>
        <fullName evidence="5">YD repeat protein</fullName>
    </submittedName>
</protein>
<reference evidence="5" key="1">
    <citation type="submission" date="2006-08" db="EMBL/GenBank/DDBJ databases">
        <title>Complete sequence of Chromosome1 of Shewanella sp. MR-7.</title>
        <authorList>
            <consortium name="US DOE Joint Genome Institute"/>
            <person name="Copeland A."/>
            <person name="Lucas S."/>
            <person name="Lapidus A."/>
            <person name="Barry K."/>
            <person name="Detter J.C."/>
            <person name="Glavina del Rio T."/>
            <person name="Hammon N."/>
            <person name="Israni S."/>
            <person name="Dalin E."/>
            <person name="Tice H."/>
            <person name="Pitluck S."/>
            <person name="Kiss H."/>
            <person name="Brettin T."/>
            <person name="Bruce D."/>
            <person name="Han C."/>
            <person name="Tapia R."/>
            <person name="Gilna P."/>
            <person name="Schmutz J."/>
            <person name="Larimer F."/>
            <person name="Land M."/>
            <person name="Hauser L."/>
            <person name="Kyrpides N."/>
            <person name="Mikhailova N."/>
            <person name="Nealson K."/>
            <person name="Konstantinidis K."/>
            <person name="Klappenbach J."/>
            <person name="Tiedje J."/>
            <person name="Richardson P."/>
        </authorList>
    </citation>
    <scope>NUCLEOTIDE SEQUENCE</scope>
    <source>
        <strain evidence="5">MR-7</strain>
    </source>
</reference>
<proteinExistence type="predicted"/>
<dbReference type="SUPFAM" id="SSF69318">
    <property type="entry name" value="Integrin alpha N-terminal domain"/>
    <property type="match status" value="1"/>
</dbReference>
<gene>
    <name evidence="5" type="ordered locus">Shewmr7_1180</name>
</gene>
<dbReference type="InterPro" id="IPR050708">
    <property type="entry name" value="T6SS_VgrG/RHS"/>
</dbReference>
<dbReference type="KEGG" id="shm:Shewmr7_1180"/>
<dbReference type="PANTHER" id="PTHR32305:SF15">
    <property type="entry name" value="PROTEIN RHSA-RELATED"/>
    <property type="match status" value="1"/>
</dbReference>
<dbReference type="EMBL" id="CP000444">
    <property type="protein sequence ID" value="ABI42179.1"/>
    <property type="molecule type" value="Genomic_DNA"/>
</dbReference>
<dbReference type="GO" id="GO:0005737">
    <property type="term" value="C:cytoplasm"/>
    <property type="evidence" value="ECO:0007669"/>
    <property type="project" value="InterPro"/>
</dbReference>
<dbReference type="GO" id="GO:0005576">
    <property type="term" value="C:extracellular region"/>
    <property type="evidence" value="ECO:0007669"/>
    <property type="project" value="UniProtKB-SubCell"/>
</dbReference>
<dbReference type="InterPro" id="IPR013783">
    <property type="entry name" value="Ig-like_fold"/>
</dbReference>
<name>Q0HXH6_SHESR</name>
<feature type="chain" id="PRO_5004173440" evidence="4">
    <location>
        <begin position="31"/>
        <end position="2437"/>
    </location>
</feature>
<dbReference type="InterPro" id="IPR036116">
    <property type="entry name" value="FN3_sf"/>
</dbReference>
<comment type="subcellular location">
    <subcellularLocation>
        <location evidence="1">Secreted</location>
    </subcellularLocation>
</comment>
<dbReference type="Gene3D" id="2.60.40.10">
    <property type="entry name" value="Immunoglobulins"/>
    <property type="match status" value="1"/>
</dbReference>
<evidence type="ECO:0000256" key="1">
    <source>
        <dbReference type="ARBA" id="ARBA00004613"/>
    </source>
</evidence>
<dbReference type="SUPFAM" id="SSF49265">
    <property type="entry name" value="Fibronectin type III"/>
    <property type="match status" value="1"/>
</dbReference>
<evidence type="ECO:0000256" key="3">
    <source>
        <dbReference type="ARBA" id="ARBA00023026"/>
    </source>
</evidence>
<evidence type="ECO:0000313" key="5">
    <source>
        <dbReference type="EMBL" id="ABI42179.1"/>
    </source>
</evidence>
<dbReference type="Gene3D" id="2.180.10.10">
    <property type="entry name" value="RHS repeat-associated core"/>
    <property type="match status" value="2"/>
</dbReference>
<keyword evidence="2" id="KW-0964">Secreted</keyword>
<dbReference type="InterPro" id="IPR003284">
    <property type="entry name" value="Sal_SpvB"/>
</dbReference>
<feature type="signal peptide" evidence="4">
    <location>
        <begin position="1"/>
        <end position="30"/>
    </location>
</feature>